<dbReference type="Gene3D" id="3.40.50.720">
    <property type="entry name" value="NAD(P)-binding Rossmann-like Domain"/>
    <property type="match status" value="1"/>
</dbReference>
<evidence type="ECO:0000313" key="8">
    <source>
        <dbReference type="EMBL" id="KKO20226.1"/>
    </source>
</evidence>
<dbReference type="PANTHER" id="PTHR10491">
    <property type="entry name" value="DTDP-4-DEHYDRORHAMNOSE REDUCTASE"/>
    <property type="match status" value="1"/>
</dbReference>
<dbReference type="Pfam" id="PF04321">
    <property type="entry name" value="RmlD_sub_bind"/>
    <property type="match status" value="1"/>
</dbReference>
<comment type="catalytic activity">
    <reaction evidence="5">
        <text>dTDP-beta-L-rhamnose + NADP(+) = dTDP-4-dehydro-beta-L-rhamnose + NADPH + H(+)</text>
        <dbReference type="Rhea" id="RHEA:21796"/>
        <dbReference type="ChEBI" id="CHEBI:15378"/>
        <dbReference type="ChEBI" id="CHEBI:57510"/>
        <dbReference type="ChEBI" id="CHEBI:57783"/>
        <dbReference type="ChEBI" id="CHEBI:58349"/>
        <dbReference type="ChEBI" id="CHEBI:62830"/>
        <dbReference type="EC" id="1.1.1.133"/>
    </reaction>
</comment>
<reference evidence="8 9" key="1">
    <citation type="journal article" date="2013" name="BMC Microbiol.">
        <title>Identification of the type II cytochrome c maturation pathway in anammox bacteria by comparative genomics.</title>
        <authorList>
            <person name="Ferousi C."/>
            <person name="Speth D.R."/>
            <person name="Reimann J."/>
            <person name="Op den Camp H.J."/>
            <person name="Allen J.W."/>
            <person name="Keltjens J.T."/>
            <person name="Jetten M.S."/>
        </authorList>
    </citation>
    <scope>NUCLEOTIDE SEQUENCE [LARGE SCALE GENOMIC DNA]</scope>
    <source>
        <strain evidence="8">RU1</strain>
    </source>
</reference>
<comment type="function">
    <text evidence="6">Catalyzes the reduction of dTDP-6-deoxy-L-lyxo-4-hexulose to yield dTDP-L-rhamnose.</text>
</comment>
<keyword evidence="9" id="KW-1185">Reference proteome</keyword>
<dbReference type="GO" id="GO:0005829">
    <property type="term" value="C:cytosol"/>
    <property type="evidence" value="ECO:0007669"/>
    <property type="project" value="TreeGrafter"/>
</dbReference>
<dbReference type="PANTHER" id="PTHR10491:SF4">
    <property type="entry name" value="METHIONINE ADENOSYLTRANSFERASE 2 SUBUNIT BETA"/>
    <property type="match status" value="1"/>
</dbReference>
<evidence type="ECO:0000256" key="1">
    <source>
        <dbReference type="ARBA" id="ARBA00004781"/>
    </source>
</evidence>
<name>A0A0M2UZ41_9BACT</name>
<dbReference type="EMBL" id="LAQJ01000121">
    <property type="protein sequence ID" value="KKO20226.1"/>
    <property type="molecule type" value="Genomic_DNA"/>
</dbReference>
<dbReference type="InterPro" id="IPR036291">
    <property type="entry name" value="NAD(P)-bd_dom_sf"/>
</dbReference>
<dbReference type="GO" id="GO:0019305">
    <property type="term" value="P:dTDP-rhamnose biosynthetic process"/>
    <property type="evidence" value="ECO:0007669"/>
    <property type="project" value="UniProtKB-UniPathway"/>
</dbReference>
<dbReference type="NCBIfam" id="TIGR01214">
    <property type="entry name" value="rmlD"/>
    <property type="match status" value="1"/>
</dbReference>
<comment type="caution">
    <text evidence="8">The sequence shown here is derived from an EMBL/GenBank/DDBJ whole genome shotgun (WGS) entry which is preliminary data.</text>
</comment>
<accession>A0A0M2UZ41</accession>
<comment type="similarity">
    <text evidence="2 6">Belongs to the dTDP-4-dehydrorhamnose reductase family.</text>
</comment>
<dbReference type="EC" id="1.1.1.133" evidence="3 6"/>
<sequence length="291" mass="32273">MKILVLGSRGMLGRSLVSRLPGFANTSFPLIKVIAAHYEHVDITQGSNTARFITQTMPDVIVNCAAFTNVDACETQISEAFAVNATGAKNIALAGKETGSKIIHISTDYVFDGTKNQSYAETDRPNPVSIYGKSKYEGELAIQEISDLYAIIRTAWLYGQYKKNFVTTMLDLGKKNGFVSVVTDQFGSPTYTADLSYAIWNVISKDLQGIYHVANTGICSRYEWASKIFELTGDKVSVFPMKTVDYKRAATVPQNSSLSCLKYTMKSGHTMRPWQEALEEYLGTFHYPNAR</sequence>
<keyword evidence="6" id="KW-0521">NADP</keyword>
<dbReference type="UniPathway" id="UPA00124"/>
<feature type="domain" description="RmlD-like substrate binding" evidence="7">
    <location>
        <begin position="1"/>
        <end position="284"/>
    </location>
</feature>
<dbReference type="GO" id="GO:0008831">
    <property type="term" value="F:dTDP-4-dehydrorhamnose reductase activity"/>
    <property type="evidence" value="ECO:0007669"/>
    <property type="project" value="UniProtKB-EC"/>
</dbReference>
<evidence type="ECO:0000256" key="2">
    <source>
        <dbReference type="ARBA" id="ARBA00010944"/>
    </source>
</evidence>
<dbReference type="Proteomes" id="UP000034954">
    <property type="component" value="Unassembled WGS sequence"/>
</dbReference>
<dbReference type="InterPro" id="IPR029903">
    <property type="entry name" value="RmlD-like-bd"/>
</dbReference>
<organism evidence="8 9">
    <name type="scientific">Candidatus Brocadia fulgida</name>
    <dbReference type="NCBI Taxonomy" id="380242"/>
    <lineage>
        <taxon>Bacteria</taxon>
        <taxon>Pseudomonadati</taxon>
        <taxon>Planctomycetota</taxon>
        <taxon>Candidatus Brocadiia</taxon>
        <taxon>Candidatus Brocadiales</taxon>
        <taxon>Candidatus Brocadiaceae</taxon>
        <taxon>Candidatus Brocadia</taxon>
    </lineage>
</organism>
<evidence type="ECO:0000259" key="7">
    <source>
        <dbReference type="Pfam" id="PF04321"/>
    </source>
</evidence>
<proteinExistence type="inferred from homology"/>
<dbReference type="CDD" id="cd05254">
    <property type="entry name" value="dTDP_HR_like_SDR_e"/>
    <property type="match status" value="1"/>
</dbReference>
<protein>
    <recommendedName>
        <fullName evidence="4 6">dTDP-4-dehydrorhamnose reductase</fullName>
        <ecNumber evidence="3 6">1.1.1.133</ecNumber>
    </recommendedName>
</protein>
<evidence type="ECO:0000256" key="4">
    <source>
        <dbReference type="ARBA" id="ARBA00017099"/>
    </source>
</evidence>
<keyword evidence="6" id="KW-0560">Oxidoreductase</keyword>
<gene>
    <name evidence="8" type="ORF">BROFUL_01076</name>
</gene>
<evidence type="ECO:0000256" key="6">
    <source>
        <dbReference type="RuleBase" id="RU364082"/>
    </source>
</evidence>
<evidence type="ECO:0000313" key="9">
    <source>
        <dbReference type="Proteomes" id="UP000034954"/>
    </source>
</evidence>
<dbReference type="SUPFAM" id="SSF51735">
    <property type="entry name" value="NAD(P)-binding Rossmann-fold domains"/>
    <property type="match status" value="1"/>
</dbReference>
<evidence type="ECO:0000256" key="5">
    <source>
        <dbReference type="ARBA" id="ARBA00048200"/>
    </source>
</evidence>
<dbReference type="InterPro" id="IPR005913">
    <property type="entry name" value="dTDP_dehydrorham_reduct"/>
</dbReference>
<dbReference type="AlphaFoldDB" id="A0A0M2UZ41"/>
<comment type="pathway">
    <text evidence="1 6">Carbohydrate biosynthesis; dTDP-L-rhamnose biosynthesis.</text>
</comment>
<dbReference type="Gene3D" id="3.90.25.10">
    <property type="entry name" value="UDP-galactose 4-epimerase, domain 1"/>
    <property type="match status" value="1"/>
</dbReference>
<evidence type="ECO:0000256" key="3">
    <source>
        <dbReference type="ARBA" id="ARBA00012929"/>
    </source>
</evidence>
<dbReference type="PATRIC" id="fig|380242.3.peg.1341"/>